<keyword evidence="1" id="KW-1133">Transmembrane helix</keyword>
<dbReference type="Proteomes" id="UP000013085">
    <property type="component" value="Unassembled WGS sequence"/>
</dbReference>
<evidence type="ECO:0000313" key="2">
    <source>
        <dbReference type="EMBL" id="ENZ06635.1"/>
    </source>
</evidence>
<gene>
    <name evidence="2" type="ORF">HMPREF1090_05438</name>
</gene>
<comment type="caution">
    <text evidence="2">The sequence shown here is derived from an EMBL/GenBank/DDBJ whole genome shotgun (WGS) entry which is preliminary data.</text>
</comment>
<protein>
    <submittedName>
        <fullName evidence="2">Uncharacterized protein</fullName>
    </submittedName>
</protein>
<dbReference type="AlphaFoldDB" id="A0A0E2HFN9"/>
<name>A0A0E2HFN9_9FIRM</name>
<feature type="transmembrane region" description="Helical" evidence="1">
    <location>
        <begin position="44"/>
        <end position="62"/>
    </location>
</feature>
<evidence type="ECO:0000313" key="3">
    <source>
        <dbReference type="Proteomes" id="UP000013085"/>
    </source>
</evidence>
<organism evidence="2 3">
    <name type="scientific">[Clostridium] clostridioforme 90A8</name>
    <dbReference type="NCBI Taxonomy" id="999408"/>
    <lineage>
        <taxon>Bacteria</taxon>
        <taxon>Bacillati</taxon>
        <taxon>Bacillota</taxon>
        <taxon>Clostridia</taxon>
        <taxon>Lachnospirales</taxon>
        <taxon>Lachnospiraceae</taxon>
        <taxon>Enterocloster</taxon>
    </lineage>
</organism>
<evidence type="ECO:0000256" key="1">
    <source>
        <dbReference type="SAM" id="Phobius"/>
    </source>
</evidence>
<keyword evidence="1" id="KW-0812">Transmembrane</keyword>
<sequence>MTNFLTIILSLSLAATLLFGAIRCLNKFGFPIEGIYRLEKLVSLFYLLPAIFIVSVFGQICLTDIRTLSLYTEDFSYVSQFGDSWKLSLLKYDTVLQNINRISFSIWLIGFIIFFAVDLLRSTIILNDILKQCQPIEEGFQWECMNAIKQRININGNIYLYQSNKYITRYYPIGFHKIRLSIRPLNITPV</sequence>
<dbReference type="EMBL" id="AGYR01000075">
    <property type="protein sequence ID" value="ENZ06635.1"/>
    <property type="molecule type" value="Genomic_DNA"/>
</dbReference>
<feature type="transmembrane region" description="Helical" evidence="1">
    <location>
        <begin position="106"/>
        <end position="126"/>
    </location>
</feature>
<reference evidence="2 3" key="1">
    <citation type="submission" date="2013-01" db="EMBL/GenBank/DDBJ databases">
        <title>The Genome Sequence of Clostridium clostridioforme 90A8.</title>
        <authorList>
            <consortium name="The Broad Institute Genome Sequencing Platform"/>
            <person name="Earl A."/>
            <person name="Ward D."/>
            <person name="Feldgarden M."/>
            <person name="Gevers D."/>
            <person name="Courvalin P."/>
            <person name="Lambert T."/>
            <person name="Walker B."/>
            <person name="Young S.K."/>
            <person name="Zeng Q."/>
            <person name="Gargeya S."/>
            <person name="Fitzgerald M."/>
            <person name="Haas B."/>
            <person name="Abouelleil A."/>
            <person name="Alvarado L."/>
            <person name="Arachchi H.M."/>
            <person name="Berlin A.M."/>
            <person name="Chapman S.B."/>
            <person name="Dewar J."/>
            <person name="Goldberg J."/>
            <person name="Griggs A."/>
            <person name="Gujja S."/>
            <person name="Hansen M."/>
            <person name="Howarth C."/>
            <person name="Imamovic A."/>
            <person name="Larimer J."/>
            <person name="McCowan C."/>
            <person name="Murphy C."/>
            <person name="Neiman D."/>
            <person name="Pearson M."/>
            <person name="Priest M."/>
            <person name="Roberts A."/>
            <person name="Saif S."/>
            <person name="Shea T."/>
            <person name="Sisk P."/>
            <person name="Sykes S."/>
            <person name="Wortman J."/>
            <person name="Nusbaum C."/>
            <person name="Birren B."/>
        </authorList>
    </citation>
    <scope>NUCLEOTIDE SEQUENCE [LARGE SCALE GENOMIC DNA]</scope>
    <source>
        <strain evidence="2 3">90A8</strain>
    </source>
</reference>
<keyword evidence="1" id="KW-0472">Membrane</keyword>
<proteinExistence type="predicted"/>
<dbReference type="HOGENOM" id="CLU_1591659_0_0_9"/>
<accession>A0A0E2HFN9</accession>